<dbReference type="OrthoDB" id="119951at2"/>
<reference evidence="3" key="1">
    <citation type="submission" date="2017-04" db="EMBL/GenBank/DDBJ databases">
        <authorList>
            <person name="Varghese N."/>
            <person name="Submissions S."/>
        </authorList>
    </citation>
    <scope>NUCLEOTIDE SEQUENCE [LARGE SCALE GENOMIC DNA]</scope>
</reference>
<accession>A0A1Y6ER76</accession>
<dbReference type="AlphaFoldDB" id="A0A1Y6ER76"/>
<dbReference type="PANTHER" id="PTHR43283:SF18">
    <property type="match status" value="1"/>
</dbReference>
<gene>
    <name evidence="2" type="ORF">SAMN06297229_1173</name>
</gene>
<organism evidence="2 3">
    <name type="scientific">Pseudidiomarina planktonica</name>
    <dbReference type="NCBI Taxonomy" id="1323738"/>
    <lineage>
        <taxon>Bacteria</taxon>
        <taxon>Pseudomonadati</taxon>
        <taxon>Pseudomonadota</taxon>
        <taxon>Gammaproteobacteria</taxon>
        <taxon>Alteromonadales</taxon>
        <taxon>Idiomarinaceae</taxon>
        <taxon>Pseudidiomarina</taxon>
    </lineage>
</organism>
<evidence type="ECO:0000313" key="2">
    <source>
        <dbReference type="EMBL" id="SMQ65067.1"/>
    </source>
</evidence>
<proteinExistence type="predicted"/>
<evidence type="ECO:0000313" key="3">
    <source>
        <dbReference type="Proteomes" id="UP000194450"/>
    </source>
</evidence>
<dbReference type="Gene3D" id="3.10.450.50">
    <property type="match status" value="1"/>
</dbReference>
<evidence type="ECO:0000259" key="1">
    <source>
        <dbReference type="Pfam" id="PF00144"/>
    </source>
</evidence>
<dbReference type="PANTHER" id="PTHR43283">
    <property type="entry name" value="BETA-LACTAMASE-RELATED"/>
    <property type="match status" value="1"/>
</dbReference>
<dbReference type="InterPro" id="IPR032710">
    <property type="entry name" value="NTF2-like_dom_sf"/>
</dbReference>
<keyword evidence="3" id="KW-1185">Reference proteome</keyword>
<dbReference type="InterPro" id="IPR050789">
    <property type="entry name" value="Diverse_Enzym_Activities"/>
</dbReference>
<dbReference type="EMBL" id="FXWH01000001">
    <property type="protein sequence ID" value="SMQ65067.1"/>
    <property type="molecule type" value="Genomic_DNA"/>
</dbReference>
<dbReference type="Gene3D" id="3.40.710.10">
    <property type="entry name" value="DD-peptidase/beta-lactamase superfamily"/>
    <property type="match status" value="1"/>
</dbReference>
<dbReference type="InterPro" id="IPR012338">
    <property type="entry name" value="Beta-lactam/transpept-like"/>
</dbReference>
<dbReference type="SUPFAM" id="SSF56601">
    <property type="entry name" value="beta-lactamase/transpeptidase-like"/>
    <property type="match status" value="1"/>
</dbReference>
<name>A0A1Y6ER76_9GAMM</name>
<dbReference type="SUPFAM" id="SSF54427">
    <property type="entry name" value="NTF2-like"/>
    <property type="match status" value="1"/>
</dbReference>
<feature type="domain" description="Beta-lactamase-related" evidence="1">
    <location>
        <begin position="169"/>
        <end position="458"/>
    </location>
</feature>
<dbReference type="Pfam" id="PF00144">
    <property type="entry name" value="Beta-lactamase"/>
    <property type="match status" value="1"/>
</dbReference>
<protein>
    <submittedName>
        <fullName evidence="2">CubicO group peptidase, beta-lactamase class C family</fullName>
    </submittedName>
</protein>
<dbReference type="Proteomes" id="UP000194450">
    <property type="component" value="Unassembled WGS sequence"/>
</dbReference>
<sequence length="477" mass="54116">MHYFSWLLLLLPVTSWGSETTDFETQMAQVDHTFFQRAFNECDFEYLRQHISADLVFYHDQGGVQNAETFLQNTKNNICSNPKVKPLRELIPGSLASFPLYKNGQIYGAIQHGDHAFYLRSDDGTKVLTSTAKFTHTWLLNQGSWQLAQALSYDHQSPDADETALLKVMNEAGVTALGIGVITNGRVESTQVLGTLDGKVPAPENTLFKVASLTKPIVTLVTLKLVHAGKLSLDEPLSDYWLDPDVKNDAQAHLLTPRILLSHESGFDNWRRMSKTGKLTFNYVPGEGFGYSGEGFEYLRMALENKFEMPIEQLAQNYVFEPAGMIDTHFWWNDQVDNKRYALNFDEHGKPYPLNKYYEANAAANLITTIGDYTLFMQYILQQQQLMPELYGLMIAKKRKLSQQHYFSLGWEILANLHEGEDAILHTGKDPGVNALTLFFPKSKNGYVLLMNGDNSMPVMEQVLPTLYLGSQLWSRR</sequence>
<dbReference type="InterPro" id="IPR001466">
    <property type="entry name" value="Beta-lactam-related"/>
</dbReference>